<protein>
    <submittedName>
        <fullName evidence="1">Uncharacterized protein</fullName>
    </submittedName>
</protein>
<sequence length="159" mass="17647">AVNRTIDNEFGDSVTGEKPMFLPTTAGIWEGQDCEGCRVQPDRAKAFNGTWNAATFRQEKDGSGQISFSLNFKGTAIYVYLITGNQIGESITTLTECNITLDGRHADSYRHDPDQTTLINYNVLAFSRTNLSNTNHTLNVSTGGVDYHVFLNFDYAIYT</sequence>
<feature type="non-terminal residue" evidence="1">
    <location>
        <position position="1"/>
    </location>
</feature>
<organism evidence="1 2">
    <name type="scientific">Collybia nuda</name>
    <dbReference type="NCBI Taxonomy" id="64659"/>
    <lineage>
        <taxon>Eukaryota</taxon>
        <taxon>Fungi</taxon>
        <taxon>Dikarya</taxon>
        <taxon>Basidiomycota</taxon>
        <taxon>Agaricomycotina</taxon>
        <taxon>Agaricomycetes</taxon>
        <taxon>Agaricomycetidae</taxon>
        <taxon>Agaricales</taxon>
        <taxon>Tricholomatineae</taxon>
        <taxon>Clitocybaceae</taxon>
        <taxon>Collybia</taxon>
    </lineage>
</organism>
<evidence type="ECO:0000313" key="1">
    <source>
        <dbReference type="EMBL" id="KAF9461463.1"/>
    </source>
</evidence>
<dbReference type="Proteomes" id="UP000807353">
    <property type="component" value="Unassembled WGS sequence"/>
</dbReference>
<feature type="non-terminal residue" evidence="1">
    <location>
        <position position="159"/>
    </location>
</feature>
<evidence type="ECO:0000313" key="2">
    <source>
        <dbReference type="Proteomes" id="UP000807353"/>
    </source>
</evidence>
<dbReference type="OrthoDB" id="2758521at2759"/>
<dbReference type="AlphaFoldDB" id="A0A9P5Y1A9"/>
<gene>
    <name evidence="1" type="ORF">BDZ94DRAFT_1138207</name>
</gene>
<proteinExistence type="predicted"/>
<name>A0A9P5Y1A9_9AGAR</name>
<accession>A0A9P5Y1A9</accession>
<dbReference type="Gene3D" id="2.60.120.260">
    <property type="entry name" value="Galactose-binding domain-like"/>
    <property type="match status" value="1"/>
</dbReference>
<reference evidence="1" key="1">
    <citation type="submission" date="2020-11" db="EMBL/GenBank/DDBJ databases">
        <authorList>
            <consortium name="DOE Joint Genome Institute"/>
            <person name="Ahrendt S."/>
            <person name="Riley R."/>
            <person name="Andreopoulos W."/>
            <person name="Labutti K."/>
            <person name="Pangilinan J."/>
            <person name="Ruiz-Duenas F.J."/>
            <person name="Barrasa J.M."/>
            <person name="Sanchez-Garcia M."/>
            <person name="Camarero S."/>
            <person name="Miyauchi S."/>
            <person name="Serrano A."/>
            <person name="Linde D."/>
            <person name="Babiker R."/>
            <person name="Drula E."/>
            <person name="Ayuso-Fernandez I."/>
            <person name="Pacheco R."/>
            <person name="Padilla G."/>
            <person name="Ferreira P."/>
            <person name="Barriuso J."/>
            <person name="Kellner H."/>
            <person name="Castanera R."/>
            <person name="Alfaro M."/>
            <person name="Ramirez L."/>
            <person name="Pisabarro A.G."/>
            <person name="Kuo A."/>
            <person name="Tritt A."/>
            <person name="Lipzen A."/>
            <person name="He G."/>
            <person name="Yan M."/>
            <person name="Ng V."/>
            <person name="Cullen D."/>
            <person name="Martin F."/>
            <person name="Rosso M.-N."/>
            <person name="Henrissat B."/>
            <person name="Hibbett D."/>
            <person name="Martinez A.T."/>
            <person name="Grigoriev I.V."/>
        </authorList>
    </citation>
    <scope>NUCLEOTIDE SEQUENCE</scope>
    <source>
        <strain evidence="1">CBS 247.69</strain>
    </source>
</reference>
<comment type="caution">
    <text evidence="1">The sequence shown here is derived from an EMBL/GenBank/DDBJ whole genome shotgun (WGS) entry which is preliminary data.</text>
</comment>
<keyword evidence="2" id="KW-1185">Reference proteome</keyword>
<dbReference type="EMBL" id="MU150284">
    <property type="protein sequence ID" value="KAF9461463.1"/>
    <property type="molecule type" value="Genomic_DNA"/>
</dbReference>